<protein>
    <recommendedName>
        <fullName evidence="4">Pyrroline-5-carboxylate reductase</fullName>
        <shortName evidence="4">P5C reductase</shortName>
        <shortName evidence="4">P5CR</shortName>
        <ecNumber evidence="4">1.5.1.2</ecNumber>
    </recommendedName>
    <alternativeName>
        <fullName evidence="4">PCA reductase</fullName>
    </alternativeName>
</protein>
<dbReference type="AlphaFoldDB" id="A0A0J6GYP4"/>
<dbReference type="EMBL" id="FNRS01000001">
    <property type="protein sequence ID" value="SEB69153.1"/>
    <property type="molecule type" value="Genomic_DNA"/>
</dbReference>
<evidence type="ECO:0000313" key="11">
    <source>
        <dbReference type="Proteomes" id="UP000183155"/>
    </source>
</evidence>
<reference evidence="9 11" key="2">
    <citation type="submission" date="2016-10" db="EMBL/GenBank/DDBJ databases">
        <authorList>
            <person name="Varghese N."/>
            <person name="Submissions S."/>
        </authorList>
    </citation>
    <scope>NUCLEOTIDE SEQUENCE [LARGE SCALE GENOMIC DNA]</scope>
    <source>
        <strain evidence="9 11">BS3652</strain>
    </source>
</reference>
<comment type="pathway">
    <text evidence="4">Amino-acid biosynthesis; L-proline biosynthesis; L-proline from L-glutamate 5-semialdehyde: step 1/1.</text>
</comment>
<proteinExistence type="inferred from homology"/>
<comment type="catalytic activity">
    <reaction evidence="4">
        <text>L-proline + NAD(+) = (S)-1-pyrroline-5-carboxylate + NADH + 2 H(+)</text>
        <dbReference type="Rhea" id="RHEA:14105"/>
        <dbReference type="ChEBI" id="CHEBI:15378"/>
        <dbReference type="ChEBI" id="CHEBI:17388"/>
        <dbReference type="ChEBI" id="CHEBI:57540"/>
        <dbReference type="ChEBI" id="CHEBI:57945"/>
        <dbReference type="ChEBI" id="CHEBI:60039"/>
        <dbReference type="EC" id="1.5.1.2"/>
    </reaction>
</comment>
<evidence type="ECO:0000313" key="8">
    <source>
        <dbReference type="EMBL" id="KMM86745.1"/>
    </source>
</evidence>
<dbReference type="GO" id="GO:0055129">
    <property type="term" value="P:L-proline biosynthetic process"/>
    <property type="evidence" value="ECO:0007669"/>
    <property type="project" value="UniProtKB-UniRule"/>
</dbReference>
<keyword evidence="4" id="KW-0028">Amino-acid biosynthesis</keyword>
<dbReference type="SUPFAM" id="SSF51735">
    <property type="entry name" value="NAD(P)-binding Rossmann-fold domains"/>
    <property type="match status" value="1"/>
</dbReference>
<keyword evidence="4" id="KW-0963">Cytoplasm</keyword>
<feature type="domain" description="Pyrroline-5-carboxylate reductase dimerisation" evidence="7">
    <location>
        <begin position="160"/>
        <end position="261"/>
    </location>
</feature>
<evidence type="ECO:0000256" key="4">
    <source>
        <dbReference type="HAMAP-Rule" id="MF_01925"/>
    </source>
</evidence>
<comment type="catalytic activity">
    <reaction evidence="4">
        <text>L-proline + NADP(+) = (S)-1-pyrroline-5-carboxylate + NADPH + 2 H(+)</text>
        <dbReference type="Rhea" id="RHEA:14109"/>
        <dbReference type="ChEBI" id="CHEBI:15378"/>
        <dbReference type="ChEBI" id="CHEBI:17388"/>
        <dbReference type="ChEBI" id="CHEBI:57783"/>
        <dbReference type="ChEBI" id="CHEBI:58349"/>
        <dbReference type="ChEBI" id="CHEBI:60039"/>
        <dbReference type="EC" id="1.5.1.2"/>
    </reaction>
</comment>
<dbReference type="GO" id="GO:0005737">
    <property type="term" value="C:cytoplasm"/>
    <property type="evidence" value="ECO:0007669"/>
    <property type="project" value="UniProtKB-SubCell"/>
</dbReference>
<evidence type="ECO:0000259" key="6">
    <source>
        <dbReference type="Pfam" id="PF03807"/>
    </source>
</evidence>
<dbReference type="Gene3D" id="1.10.3730.10">
    <property type="entry name" value="ProC C-terminal domain-like"/>
    <property type="match status" value="1"/>
</dbReference>
<dbReference type="Pfam" id="PF03807">
    <property type="entry name" value="F420_oxidored"/>
    <property type="match status" value="1"/>
</dbReference>
<feature type="binding site" evidence="5">
    <location>
        <position position="39"/>
    </location>
    <ligand>
        <name>NADP(+)</name>
        <dbReference type="ChEBI" id="CHEBI:58349"/>
    </ligand>
</feature>
<keyword evidence="11" id="KW-1185">Reference proteome</keyword>
<dbReference type="Gene3D" id="3.40.50.720">
    <property type="entry name" value="NAD(P)-binding Rossmann-like Domain"/>
    <property type="match status" value="1"/>
</dbReference>
<feature type="domain" description="Pyrroline-5-carboxylate reductase catalytic N-terminal" evidence="6">
    <location>
        <begin position="6"/>
        <end position="97"/>
    </location>
</feature>
<dbReference type="InterPro" id="IPR028939">
    <property type="entry name" value="P5C_Rdtase_cat_N"/>
</dbReference>
<sequence>MRDTITIGIIGGTGWLGRSIATALLDSGFVGLESLILSSRSGELKGAEGSLASVQVTDDNQRLVGLSDVVILSVRPEDLAAVKIDLADTLLVSLVAGVSLHDIALHSGARRVVRAMPNAALELRTSYTPWLANEQVDGPDKILVQRLFETCGEADEVFSENDLDYLTALSGTGPSYPALLAKALYDGAIAQGLSETVARRAVTGVVVHASQLISETRGFEALLDTLVGYRGVSAAGIQGMTAGGLAASVSAGISRAHEVAQSRLFDVKVPGRTE</sequence>
<evidence type="ECO:0000313" key="10">
    <source>
        <dbReference type="Proteomes" id="UP000036395"/>
    </source>
</evidence>
<dbReference type="InterPro" id="IPR036291">
    <property type="entry name" value="NAD(P)-bd_dom_sf"/>
</dbReference>
<comment type="function">
    <text evidence="4">Catalyzes the reduction of 1-pyrroline-5-carboxylate (PCA) to L-proline.</text>
</comment>
<keyword evidence="3 4" id="KW-0560">Oxidoreductase</keyword>
<dbReference type="EC" id="1.5.1.2" evidence="4"/>
<dbReference type="RefSeq" id="WP_048378124.1">
    <property type="nucleotide sequence ID" value="NZ_FNRS01000001.1"/>
</dbReference>
<dbReference type="Pfam" id="PF14748">
    <property type="entry name" value="P5CR_dimer"/>
    <property type="match status" value="1"/>
</dbReference>
<comment type="similarity">
    <text evidence="1 4">Belongs to the pyrroline-5-carboxylate reductase family.</text>
</comment>
<dbReference type="InterPro" id="IPR029036">
    <property type="entry name" value="P5CR_dimer"/>
</dbReference>
<dbReference type="Proteomes" id="UP000183155">
    <property type="component" value="Unassembled WGS sequence"/>
</dbReference>
<keyword evidence="4" id="KW-0641">Proline biosynthesis</keyword>
<feature type="binding site" evidence="5">
    <location>
        <begin position="10"/>
        <end position="16"/>
    </location>
    <ligand>
        <name>NADP(+)</name>
        <dbReference type="ChEBI" id="CHEBI:58349"/>
    </ligand>
</feature>
<dbReference type="HAMAP" id="MF_01925">
    <property type="entry name" value="P5C_reductase"/>
    <property type="match status" value="1"/>
</dbReference>
<dbReference type="InterPro" id="IPR008927">
    <property type="entry name" value="6-PGluconate_DH-like_C_sf"/>
</dbReference>
<dbReference type="PANTHER" id="PTHR11645">
    <property type="entry name" value="PYRROLINE-5-CARBOXYLATE REDUCTASE"/>
    <property type="match status" value="1"/>
</dbReference>
<evidence type="ECO:0000256" key="3">
    <source>
        <dbReference type="ARBA" id="ARBA00023002"/>
    </source>
</evidence>
<reference evidence="8 10" key="1">
    <citation type="submission" date="2015-02" db="EMBL/GenBank/DDBJ databases">
        <title>Pseudomonas helleri sp. nov. and Pseudomonas weihenstephanensis sp. nov., isolated from raw cows milk.</title>
        <authorList>
            <person name="von Neubeck M."/>
            <person name="Huptas C."/>
            <person name="Wenning M."/>
            <person name="Scherer S."/>
        </authorList>
    </citation>
    <scope>NUCLEOTIDE SEQUENCE [LARGE SCALE GENOMIC DNA]</scope>
    <source>
        <strain evidence="8 10">DSM 21104</strain>
    </source>
</reference>
<feature type="binding site" evidence="5">
    <location>
        <position position="60"/>
    </location>
    <ligand>
        <name>NADPH</name>
        <dbReference type="ChEBI" id="CHEBI:57783"/>
    </ligand>
</feature>
<evidence type="ECO:0000313" key="9">
    <source>
        <dbReference type="EMBL" id="SEB69153.1"/>
    </source>
</evidence>
<comment type="subcellular location">
    <subcellularLocation>
        <location evidence="4">Cytoplasm</location>
    </subcellularLocation>
</comment>
<name>A0A0J6GYP4_PSETA</name>
<dbReference type="PATRIC" id="fig|47884.3.peg.755"/>
<dbReference type="EMBL" id="JYLA01000001">
    <property type="protein sequence ID" value="KMM86745.1"/>
    <property type="molecule type" value="Genomic_DNA"/>
</dbReference>
<gene>
    <name evidence="4" type="primary">proC</name>
    <name evidence="9" type="ORF">SAMN04490203_0967</name>
    <name evidence="8" type="ORF">TU78_01790</name>
</gene>
<accession>A0A0J6GYP4</accession>
<dbReference type="GO" id="GO:0004735">
    <property type="term" value="F:pyrroline-5-carboxylate reductase activity"/>
    <property type="evidence" value="ECO:0007669"/>
    <property type="project" value="UniProtKB-UniRule"/>
</dbReference>
<evidence type="ECO:0000256" key="5">
    <source>
        <dbReference type="PIRSR" id="PIRSR000193-1"/>
    </source>
</evidence>
<dbReference type="PIRSF" id="PIRSF000193">
    <property type="entry name" value="Pyrrol-5-carb_rd"/>
    <property type="match status" value="1"/>
</dbReference>
<dbReference type="SUPFAM" id="SSF48179">
    <property type="entry name" value="6-phosphogluconate dehydrogenase C-terminal domain-like"/>
    <property type="match status" value="1"/>
</dbReference>
<evidence type="ECO:0000256" key="1">
    <source>
        <dbReference type="ARBA" id="ARBA00005525"/>
    </source>
</evidence>
<evidence type="ECO:0000259" key="7">
    <source>
        <dbReference type="Pfam" id="PF14748"/>
    </source>
</evidence>
<comment type="caution">
    <text evidence="8">The sequence shown here is derived from an EMBL/GenBank/DDBJ whole genome shotgun (WGS) entry which is preliminary data.</text>
</comment>
<dbReference type="STRING" id="47884.SAMN04490203_0967"/>
<dbReference type="OrthoDB" id="8418678at2"/>
<dbReference type="Proteomes" id="UP000036395">
    <property type="component" value="Unassembled WGS sequence"/>
</dbReference>
<dbReference type="PANTHER" id="PTHR11645:SF0">
    <property type="entry name" value="PYRROLINE-5-CARBOXYLATE REDUCTASE 3"/>
    <property type="match status" value="1"/>
</dbReference>
<keyword evidence="2 4" id="KW-0521">NADP</keyword>
<organism evidence="8 10">
    <name type="scientific">Pseudomonas taetrolens</name>
    <dbReference type="NCBI Taxonomy" id="47884"/>
    <lineage>
        <taxon>Bacteria</taxon>
        <taxon>Pseudomonadati</taxon>
        <taxon>Pseudomonadota</taxon>
        <taxon>Gammaproteobacteria</taxon>
        <taxon>Pseudomonadales</taxon>
        <taxon>Pseudomonadaceae</taxon>
        <taxon>Pseudomonas</taxon>
    </lineage>
</organism>
<dbReference type="InterPro" id="IPR000304">
    <property type="entry name" value="Pyrroline-COOH_reductase"/>
</dbReference>
<evidence type="ECO:0000256" key="2">
    <source>
        <dbReference type="ARBA" id="ARBA00022857"/>
    </source>
</evidence>
<dbReference type="UniPathway" id="UPA00098">
    <property type="reaction ID" value="UER00361"/>
</dbReference>